<protein>
    <submittedName>
        <fullName evidence="3">Class I SAM-dependent methyltransferase</fullName>
        <ecNumber evidence="3">2.1.-.-</ecNumber>
    </submittedName>
</protein>
<dbReference type="PANTHER" id="PTHR42912">
    <property type="entry name" value="METHYLTRANSFERASE"/>
    <property type="match status" value="1"/>
</dbReference>
<dbReference type="Proteomes" id="UP001183388">
    <property type="component" value="Unassembled WGS sequence"/>
</dbReference>
<dbReference type="Gene3D" id="3.40.50.150">
    <property type="entry name" value="Vaccinia Virus protein VP39"/>
    <property type="match status" value="1"/>
</dbReference>
<feature type="domain" description="Methyltransferase type 11" evidence="2">
    <location>
        <begin position="72"/>
        <end position="171"/>
    </location>
</feature>
<dbReference type="InterPro" id="IPR050508">
    <property type="entry name" value="Methyltransf_Superfamily"/>
</dbReference>
<keyword evidence="3" id="KW-0489">Methyltransferase</keyword>
<accession>A0ABU2L235</accession>
<comment type="caution">
    <text evidence="3">The sequence shown here is derived from an EMBL/GenBank/DDBJ whole genome shotgun (WGS) entry which is preliminary data.</text>
</comment>
<dbReference type="RefSeq" id="WP_311628363.1">
    <property type="nucleotide sequence ID" value="NZ_JAVREN010000001.1"/>
</dbReference>
<keyword evidence="3" id="KW-0808">Transferase</keyword>
<dbReference type="GO" id="GO:0032259">
    <property type="term" value="P:methylation"/>
    <property type="evidence" value="ECO:0007669"/>
    <property type="project" value="UniProtKB-KW"/>
</dbReference>
<dbReference type="InterPro" id="IPR029063">
    <property type="entry name" value="SAM-dependent_MTases_sf"/>
</dbReference>
<dbReference type="EC" id="2.1.-.-" evidence="3"/>
<dbReference type="SUPFAM" id="SSF53335">
    <property type="entry name" value="S-adenosyl-L-methionine-dependent methyltransferases"/>
    <property type="match status" value="1"/>
</dbReference>
<organism evidence="3 4">
    <name type="scientific">Streptomyces boetiae</name>
    <dbReference type="NCBI Taxonomy" id="3075541"/>
    <lineage>
        <taxon>Bacteria</taxon>
        <taxon>Bacillati</taxon>
        <taxon>Actinomycetota</taxon>
        <taxon>Actinomycetes</taxon>
        <taxon>Kitasatosporales</taxon>
        <taxon>Streptomycetaceae</taxon>
        <taxon>Streptomyces</taxon>
    </lineage>
</organism>
<evidence type="ECO:0000313" key="4">
    <source>
        <dbReference type="Proteomes" id="UP001183388"/>
    </source>
</evidence>
<reference evidence="4" key="1">
    <citation type="submission" date="2023-07" db="EMBL/GenBank/DDBJ databases">
        <title>30 novel species of actinomycetes from the DSMZ collection.</title>
        <authorList>
            <person name="Nouioui I."/>
        </authorList>
    </citation>
    <scope>NUCLEOTIDE SEQUENCE [LARGE SCALE GENOMIC DNA]</scope>
    <source>
        <strain evidence="4">DSM 44917</strain>
    </source>
</reference>
<dbReference type="Pfam" id="PF08241">
    <property type="entry name" value="Methyltransf_11"/>
    <property type="match status" value="1"/>
</dbReference>
<dbReference type="GO" id="GO:0008168">
    <property type="term" value="F:methyltransferase activity"/>
    <property type="evidence" value="ECO:0007669"/>
    <property type="project" value="UniProtKB-KW"/>
</dbReference>
<evidence type="ECO:0000313" key="3">
    <source>
        <dbReference type="EMBL" id="MDT0305452.1"/>
    </source>
</evidence>
<keyword evidence="4" id="KW-1185">Reference proteome</keyword>
<proteinExistence type="predicted"/>
<evidence type="ECO:0000256" key="1">
    <source>
        <dbReference type="SAM" id="MobiDB-lite"/>
    </source>
</evidence>
<feature type="region of interest" description="Disordered" evidence="1">
    <location>
        <begin position="28"/>
        <end position="47"/>
    </location>
</feature>
<name>A0ABU2L235_9ACTN</name>
<evidence type="ECO:0000259" key="2">
    <source>
        <dbReference type="Pfam" id="PF08241"/>
    </source>
</evidence>
<gene>
    <name evidence="3" type="ORF">RM780_00535</name>
</gene>
<dbReference type="PANTHER" id="PTHR42912:SF93">
    <property type="entry name" value="N6-ADENOSINE-METHYLTRANSFERASE TMT1A"/>
    <property type="match status" value="1"/>
</dbReference>
<sequence>MSDHAHSPAGNTRHSRLGGLLHRAVHRREDAQTFNAPGSETYDRHTRRSLRGLYRRVAREAAAAAPADGAVLDVGTGPGRLLHALAAQRADLALTGVDVAPDMTALARRLAGEAGLGGRLDFRTGDVAVLPCEDASADLVVSTLSMHHWPDLPAAARELARVLRPGGHLLIVDFRFAPLRAGLEALRAQPAFAHGRAVRSPVRGGLPLFARVQAWTPSA</sequence>
<dbReference type="CDD" id="cd02440">
    <property type="entry name" value="AdoMet_MTases"/>
    <property type="match status" value="1"/>
</dbReference>
<dbReference type="InterPro" id="IPR013216">
    <property type="entry name" value="Methyltransf_11"/>
</dbReference>
<dbReference type="EMBL" id="JAVREN010000001">
    <property type="protein sequence ID" value="MDT0305452.1"/>
    <property type="molecule type" value="Genomic_DNA"/>
</dbReference>